<dbReference type="PANTHER" id="PTHR33452:SF1">
    <property type="entry name" value="INNER MEMBRANE PROTEIN YPHA-RELATED"/>
    <property type="match status" value="1"/>
</dbReference>
<comment type="similarity">
    <text evidence="2">Belongs to the DoxX family.</text>
</comment>
<keyword evidence="4 7" id="KW-0812">Transmembrane</keyword>
<dbReference type="EMBL" id="PHFW01000003">
    <property type="protein sequence ID" value="PQM26699.1"/>
    <property type="molecule type" value="Genomic_DNA"/>
</dbReference>
<feature type="transmembrane region" description="Helical" evidence="7">
    <location>
        <begin position="122"/>
        <end position="141"/>
    </location>
</feature>
<evidence type="ECO:0000256" key="5">
    <source>
        <dbReference type="ARBA" id="ARBA00022989"/>
    </source>
</evidence>
<evidence type="ECO:0000313" key="9">
    <source>
        <dbReference type="Proteomes" id="UP000238954"/>
    </source>
</evidence>
<proteinExistence type="inferred from homology"/>
<feature type="transmembrane region" description="Helical" evidence="7">
    <location>
        <begin position="21"/>
        <end position="40"/>
    </location>
</feature>
<keyword evidence="6 7" id="KW-0472">Membrane</keyword>
<keyword evidence="5 7" id="KW-1133">Transmembrane helix</keyword>
<gene>
    <name evidence="8" type="ORF">CVO77_16990</name>
</gene>
<evidence type="ECO:0000256" key="2">
    <source>
        <dbReference type="ARBA" id="ARBA00006679"/>
    </source>
</evidence>
<dbReference type="PANTHER" id="PTHR33452">
    <property type="entry name" value="OXIDOREDUCTASE CATD-RELATED"/>
    <property type="match status" value="1"/>
</dbReference>
<evidence type="ECO:0000256" key="6">
    <source>
        <dbReference type="ARBA" id="ARBA00023136"/>
    </source>
</evidence>
<sequence>MFANIERWLEPGAKSKALIDLLFRVLTSLIFIIGGLGHFGQHQMMLDRMEESPWAGTVNMIGDPSVLLWLSGFAFAVAGTALALGWMTRASALILFVTLVPVTITTHLVPDPSHVGPLFKNIAILGALLLIWARGPGAFALDGKIER</sequence>
<keyword evidence="9" id="KW-1185">Reference proteome</keyword>
<comment type="caution">
    <text evidence="8">The sequence shown here is derived from an EMBL/GenBank/DDBJ whole genome shotgun (WGS) entry which is preliminary data.</text>
</comment>
<organism evidence="8 9">
    <name type="scientific">Sphingopyxis lindanitolerans</name>
    <dbReference type="NCBI Taxonomy" id="2054227"/>
    <lineage>
        <taxon>Bacteria</taxon>
        <taxon>Pseudomonadati</taxon>
        <taxon>Pseudomonadota</taxon>
        <taxon>Alphaproteobacteria</taxon>
        <taxon>Sphingomonadales</taxon>
        <taxon>Sphingomonadaceae</taxon>
        <taxon>Sphingopyxis</taxon>
    </lineage>
</organism>
<reference evidence="9" key="1">
    <citation type="submission" date="2017-11" db="EMBL/GenBank/DDBJ databases">
        <title>The complete genome sequence of Sphingopyxis pomeranensis sp. nov. strain WS5A3p.</title>
        <authorList>
            <person name="Kaminski M.A."/>
        </authorList>
    </citation>
    <scope>NUCLEOTIDE SEQUENCE [LARGE SCALE GENOMIC DNA]</scope>
    <source>
        <strain evidence="9">WS5A3p</strain>
    </source>
</reference>
<evidence type="ECO:0000256" key="4">
    <source>
        <dbReference type="ARBA" id="ARBA00022692"/>
    </source>
</evidence>
<evidence type="ECO:0000256" key="3">
    <source>
        <dbReference type="ARBA" id="ARBA00022475"/>
    </source>
</evidence>
<comment type="subcellular location">
    <subcellularLocation>
        <location evidence="1">Cell membrane</location>
        <topology evidence="1">Multi-pass membrane protein</topology>
    </subcellularLocation>
</comment>
<keyword evidence="3" id="KW-1003">Cell membrane</keyword>
<dbReference type="GO" id="GO:0005886">
    <property type="term" value="C:plasma membrane"/>
    <property type="evidence" value="ECO:0007669"/>
    <property type="project" value="UniProtKB-SubCell"/>
</dbReference>
<dbReference type="Proteomes" id="UP000238954">
    <property type="component" value="Chromosome"/>
</dbReference>
<dbReference type="InterPro" id="IPR051907">
    <property type="entry name" value="DoxX-like_oxidoreductase"/>
</dbReference>
<dbReference type="Pfam" id="PF07681">
    <property type="entry name" value="DoxX"/>
    <property type="match status" value="1"/>
</dbReference>
<name>A0A2S8B355_9SPHN</name>
<accession>A0A2S8B355</accession>
<evidence type="ECO:0000256" key="7">
    <source>
        <dbReference type="SAM" id="Phobius"/>
    </source>
</evidence>
<dbReference type="InterPro" id="IPR032808">
    <property type="entry name" value="DoxX"/>
</dbReference>
<evidence type="ECO:0000313" key="8">
    <source>
        <dbReference type="EMBL" id="PQM26699.1"/>
    </source>
</evidence>
<dbReference type="AlphaFoldDB" id="A0A2S8B355"/>
<protein>
    <recommendedName>
        <fullName evidence="10">DoxX family protein</fullName>
    </recommendedName>
</protein>
<evidence type="ECO:0000256" key="1">
    <source>
        <dbReference type="ARBA" id="ARBA00004651"/>
    </source>
</evidence>
<dbReference type="OrthoDB" id="7425328at2"/>
<feature type="transmembrane region" description="Helical" evidence="7">
    <location>
        <begin position="93"/>
        <end position="110"/>
    </location>
</feature>
<evidence type="ECO:0008006" key="10">
    <source>
        <dbReference type="Google" id="ProtNLM"/>
    </source>
</evidence>
<feature type="transmembrane region" description="Helical" evidence="7">
    <location>
        <begin position="66"/>
        <end position="86"/>
    </location>
</feature>
<dbReference type="RefSeq" id="WP_106000068.1">
    <property type="nucleotide sequence ID" value="NZ_CM009578.1"/>
</dbReference>